<dbReference type="RefSeq" id="WP_185083522.1">
    <property type="nucleotide sequence ID" value="NZ_JACHJB010000001.1"/>
</dbReference>
<dbReference type="InterPro" id="IPR002577">
    <property type="entry name" value="HTH_HxlR"/>
</dbReference>
<dbReference type="SUPFAM" id="SSF46785">
    <property type="entry name" value="Winged helix' DNA-binding domain"/>
    <property type="match status" value="1"/>
</dbReference>
<comment type="caution">
    <text evidence="5">The sequence shown here is derived from an EMBL/GenBank/DDBJ whole genome shotgun (WGS) entry which is preliminary data.</text>
</comment>
<dbReference type="PANTHER" id="PTHR33204:SF37">
    <property type="entry name" value="HTH-TYPE TRANSCRIPTIONAL REGULATOR YODB"/>
    <property type="match status" value="1"/>
</dbReference>
<dbReference type="GO" id="GO:0003677">
    <property type="term" value="F:DNA binding"/>
    <property type="evidence" value="ECO:0007669"/>
    <property type="project" value="UniProtKB-KW"/>
</dbReference>
<dbReference type="Gene3D" id="1.10.10.10">
    <property type="entry name" value="Winged helix-like DNA-binding domain superfamily/Winged helix DNA-binding domain"/>
    <property type="match status" value="1"/>
</dbReference>
<dbReference type="EMBL" id="JACHJB010000001">
    <property type="protein sequence ID" value="MBB6345602.1"/>
    <property type="molecule type" value="Genomic_DNA"/>
</dbReference>
<protein>
    <submittedName>
        <fullName evidence="5">DNA-binding HxlR family transcriptional regulator</fullName>
    </submittedName>
</protein>
<dbReference type="PROSITE" id="PS51118">
    <property type="entry name" value="HTH_HXLR"/>
    <property type="match status" value="1"/>
</dbReference>
<evidence type="ECO:0000256" key="2">
    <source>
        <dbReference type="ARBA" id="ARBA00023125"/>
    </source>
</evidence>
<evidence type="ECO:0000259" key="4">
    <source>
        <dbReference type="PROSITE" id="PS51118"/>
    </source>
</evidence>
<keyword evidence="1" id="KW-0805">Transcription regulation</keyword>
<keyword evidence="2 5" id="KW-0238">DNA-binding</keyword>
<keyword evidence="6" id="KW-1185">Reference proteome</keyword>
<dbReference type="AlphaFoldDB" id="A0A7X0EV93"/>
<dbReference type="Pfam" id="PF01638">
    <property type="entry name" value="HxlR"/>
    <property type="match status" value="1"/>
</dbReference>
<keyword evidence="3" id="KW-0804">Transcription</keyword>
<dbReference type="InterPro" id="IPR036388">
    <property type="entry name" value="WH-like_DNA-bd_sf"/>
</dbReference>
<organism evidence="5 6">
    <name type="scientific">Nonomuraea muscovyensis</name>
    <dbReference type="NCBI Taxonomy" id="1124761"/>
    <lineage>
        <taxon>Bacteria</taxon>
        <taxon>Bacillati</taxon>
        <taxon>Actinomycetota</taxon>
        <taxon>Actinomycetes</taxon>
        <taxon>Streptosporangiales</taxon>
        <taxon>Streptosporangiaceae</taxon>
        <taxon>Nonomuraea</taxon>
    </lineage>
</organism>
<gene>
    <name evidence="5" type="ORF">FHU36_002111</name>
</gene>
<feature type="domain" description="HTH hxlR-type" evidence="4">
    <location>
        <begin position="26"/>
        <end position="124"/>
    </location>
</feature>
<reference evidence="5 6" key="1">
    <citation type="submission" date="2020-08" db="EMBL/GenBank/DDBJ databases">
        <title>Sequencing the genomes of 1000 actinobacteria strains.</title>
        <authorList>
            <person name="Klenk H.-P."/>
        </authorList>
    </citation>
    <scope>NUCLEOTIDE SEQUENCE [LARGE SCALE GENOMIC DNA]</scope>
    <source>
        <strain evidence="5 6">DSM 45913</strain>
    </source>
</reference>
<dbReference type="InterPro" id="IPR036390">
    <property type="entry name" value="WH_DNA-bd_sf"/>
</dbReference>
<sequence length="137" mass="15501">MDAHPQPVVAPEELSKLEFDVFARACASRETFERISGRWGPLVLVGLHEGPMRFNELRRHVQGVSDKMLTQTLQGLERDGFVHRQAREGFPSRVDYSLTPLGTRTAVKLLELIEQLEGDMPHVLAARAAYDRTHSPR</sequence>
<dbReference type="PANTHER" id="PTHR33204">
    <property type="entry name" value="TRANSCRIPTIONAL REGULATOR, MARR FAMILY"/>
    <property type="match status" value="1"/>
</dbReference>
<evidence type="ECO:0000256" key="1">
    <source>
        <dbReference type="ARBA" id="ARBA00023015"/>
    </source>
</evidence>
<evidence type="ECO:0000313" key="5">
    <source>
        <dbReference type="EMBL" id="MBB6345602.1"/>
    </source>
</evidence>
<accession>A0A7X0EV93</accession>
<proteinExistence type="predicted"/>
<name>A0A7X0EV93_9ACTN</name>
<evidence type="ECO:0000256" key="3">
    <source>
        <dbReference type="ARBA" id="ARBA00023163"/>
    </source>
</evidence>
<dbReference type="Proteomes" id="UP000583800">
    <property type="component" value="Unassembled WGS sequence"/>
</dbReference>
<evidence type="ECO:0000313" key="6">
    <source>
        <dbReference type="Proteomes" id="UP000583800"/>
    </source>
</evidence>